<sequence length="136" mass="15708">MIFILVFLFSLNYAEEDPKINDSRKALVEVRWNGFKVSNETFVKLWIGSNGAGERVKFLDTSAIQLKRENTAAIWEGTIKLKPMDRYVHFEAVRKLAEIRVSRPALIHLSPQFFRGLKIEEIGPTFSIKLKLLEVE</sequence>
<keyword evidence="1" id="KW-0732">Signal</keyword>
<dbReference type="Proteomes" id="UP000887575">
    <property type="component" value="Unassembled WGS sequence"/>
</dbReference>
<evidence type="ECO:0000256" key="1">
    <source>
        <dbReference type="SAM" id="SignalP"/>
    </source>
</evidence>
<keyword evidence="2" id="KW-1185">Reference proteome</keyword>
<organism evidence="2 3">
    <name type="scientific">Mesorhabditis belari</name>
    <dbReference type="NCBI Taxonomy" id="2138241"/>
    <lineage>
        <taxon>Eukaryota</taxon>
        <taxon>Metazoa</taxon>
        <taxon>Ecdysozoa</taxon>
        <taxon>Nematoda</taxon>
        <taxon>Chromadorea</taxon>
        <taxon>Rhabditida</taxon>
        <taxon>Rhabditina</taxon>
        <taxon>Rhabditomorpha</taxon>
        <taxon>Rhabditoidea</taxon>
        <taxon>Rhabditidae</taxon>
        <taxon>Mesorhabditinae</taxon>
        <taxon>Mesorhabditis</taxon>
    </lineage>
</organism>
<feature type="chain" id="PRO_5042001108" evidence="1">
    <location>
        <begin position="17"/>
        <end position="136"/>
    </location>
</feature>
<accession>A0AAF3FMQ5</accession>
<feature type="signal peptide" evidence="1">
    <location>
        <begin position="1"/>
        <end position="16"/>
    </location>
</feature>
<proteinExistence type="predicted"/>
<name>A0AAF3FMQ5_9BILA</name>
<dbReference type="WBParaSite" id="MBELARI_LOCUS6995">
    <property type="protein sequence ID" value="MBELARI_LOCUS6995"/>
    <property type="gene ID" value="MBELARI_LOCUS6995"/>
</dbReference>
<dbReference type="AlphaFoldDB" id="A0AAF3FMQ5"/>
<evidence type="ECO:0000313" key="3">
    <source>
        <dbReference type="WBParaSite" id="MBELARI_LOCUS6995"/>
    </source>
</evidence>
<protein>
    <submittedName>
        <fullName evidence="3">Uncharacterized protein</fullName>
    </submittedName>
</protein>
<reference evidence="3" key="1">
    <citation type="submission" date="2024-02" db="UniProtKB">
        <authorList>
            <consortium name="WormBaseParasite"/>
        </authorList>
    </citation>
    <scope>IDENTIFICATION</scope>
</reference>
<evidence type="ECO:0000313" key="2">
    <source>
        <dbReference type="Proteomes" id="UP000887575"/>
    </source>
</evidence>